<dbReference type="EMBL" id="WHWB01034618">
    <property type="protein sequence ID" value="KAJ7407149.1"/>
    <property type="molecule type" value="Genomic_DNA"/>
</dbReference>
<proteinExistence type="predicted"/>
<accession>A0ABQ9CW92</accession>
<protein>
    <submittedName>
        <fullName evidence="1">Uncharacterized protein</fullName>
    </submittedName>
</protein>
<name>A0ABQ9CW92_9PASS</name>
<reference evidence="1" key="1">
    <citation type="submission" date="2019-10" db="EMBL/GenBank/DDBJ databases">
        <authorList>
            <person name="Soares A.E.R."/>
            <person name="Aleixo A."/>
            <person name="Schneider P."/>
            <person name="Miyaki C.Y."/>
            <person name="Schneider M.P."/>
            <person name="Mello C."/>
            <person name="Vasconcelos A.T.R."/>
        </authorList>
    </citation>
    <scope>NUCLEOTIDE SEQUENCE</scope>
    <source>
        <tissue evidence="1">Muscle</tissue>
    </source>
</reference>
<keyword evidence="2" id="KW-1185">Reference proteome</keyword>
<gene>
    <name evidence="1" type="ORF">WISP_128678</name>
</gene>
<evidence type="ECO:0000313" key="2">
    <source>
        <dbReference type="Proteomes" id="UP001145742"/>
    </source>
</evidence>
<comment type="caution">
    <text evidence="1">The sequence shown here is derived from an EMBL/GenBank/DDBJ whole genome shotgun (WGS) entry which is preliminary data.</text>
</comment>
<organism evidence="1 2">
    <name type="scientific">Willisornis vidua</name>
    <name type="common">Xingu scale-backed antbird</name>
    <dbReference type="NCBI Taxonomy" id="1566151"/>
    <lineage>
        <taxon>Eukaryota</taxon>
        <taxon>Metazoa</taxon>
        <taxon>Chordata</taxon>
        <taxon>Craniata</taxon>
        <taxon>Vertebrata</taxon>
        <taxon>Euteleostomi</taxon>
        <taxon>Archelosauria</taxon>
        <taxon>Archosauria</taxon>
        <taxon>Dinosauria</taxon>
        <taxon>Saurischia</taxon>
        <taxon>Theropoda</taxon>
        <taxon>Coelurosauria</taxon>
        <taxon>Aves</taxon>
        <taxon>Neognathae</taxon>
        <taxon>Neoaves</taxon>
        <taxon>Telluraves</taxon>
        <taxon>Australaves</taxon>
        <taxon>Passeriformes</taxon>
        <taxon>Thamnophilidae</taxon>
        <taxon>Willisornis</taxon>
    </lineage>
</organism>
<sequence>MIRAAVWGLSSKVLIAARYRDGFCEERKEIAVQEQLQPEKRGGKICERNSSADTWASEEGEGEGASVLEQLDIYHYAHDDDDDDVEELYQSMDETSKEVTALDYYQL</sequence>
<dbReference type="Proteomes" id="UP001145742">
    <property type="component" value="Unassembled WGS sequence"/>
</dbReference>
<evidence type="ECO:0000313" key="1">
    <source>
        <dbReference type="EMBL" id="KAJ7407149.1"/>
    </source>
</evidence>